<organism evidence="1 2">
    <name type="scientific">Austropuccinia psidii MF-1</name>
    <dbReference type="NCBI Taxonomy" id="1389203"/>
    <lineage>
        <taxon>Eukaryota</taxon>
        <taxon>Fungi</taxon>
        <taxon>Dikarya</taxon>
        <taxon>Basidiomycota</taxon>
        <taxon>Pucciniomycotina</taxon>
        <taxon>Pucciniomycetes</taxon>
        <taxon>Pucciniales</taxon>
        <taxon>Sphaerophragmiaceae</taxon>
        <taxon>Austropuccinia</taxon>
    </lineage>
</organism>
<keyword evidence="2" id="KW-1185">Reference proteome</keyword>
<comment type="caution">
    <text evidence="1">The sequence shown here is derived from an EMBL/GenBank/DDBJ whole genome shotgun (WGS) entry which is preliminary data.</text>
</comment>
<dbReference type="Proteomes" id="UP000765509">
    <property type="component" value="Unassembled WGS sequence"/>
</dbReference>
<dbReference type="AlphaFoldDB" id="A0A9Q3DAT4"/>
<gene>
    <name evidence="1" type="ORF">O181_036472</name>
</gene>
<accession>A0A9Q3DAT4</accession>
<dbReference type="OrthoDB" id="3056461at2759"/>
<sequence length="151" mass="17629">MQSHSNEEYHAPKDIYITCKLPFCFEAANTLMCKLDQVIRNSNKDNGDKNLQCCVRIKNPPNTMLTKAPKGPPLDFYDQVWYNTKLPEQRKNISDWKCVAFLEDLTNLCEFTTEDERLGDKRFNDKNWDVATKGYNLHFLSIVKLKSENDD</sequence>
<dbReference type="EMBL" id="AVOT02013802">
    <property type="protein sequence ID" value="MBW0496757.1"/>
    <property type="molecule type" value="Genomic_DNA"/>
</dbReference>
<protein>
    <submittedName>
        <fullName evidence="1">Uncharacterized protein</fullName>
    </submittedName>
</protein>
<name>A0A9Q3DAT4_9BASI</name>
<reference evidence="1" key="1">
    <citation type="submission" date="2021-03" db="EMBL/GenBank/DDBJ databases">
        <title>Draft genome sequence of rust myrtle Austropuccinia psidii MF-1, a brazilian biotype.</title>
        <authorList>
            <person name="Quecine M.C."/>
            <person name="Pachon D.M.R."/>
            <person name="Bonatelli M.L."/>
            <person name="Correr F.H."/>
            <person name="Franceschini L.M."/>
            <person name="Leite T.F."/>
            <person name="Margarido G.R.A."/>
            <person name="Almeida C.A."/>
            <person name="Ferrarezi J.A."/>
            <person name="Labate C.A."/>
        </authorList>
    </citation>
    <scope>NUCLEOTIDE SEQUENCE</scope>
    <source>
        <strain evidence="1">MF-1</strain>
    </source>
</reference>
<evidence type="ECO:0000313" key="2">
    <source>
        <dbReference type="Proteomes" id="UP000765509"/>
    </source>
</evidence>
<proteinExistence type="predicted"/>
<evidence type="ECO:0000313" key="1">
    <source>
        <dbReference type="EMBL" id="MBW0496757.1"/>
    </source>
</evidence>